<dbReference type="Gene3D" id="1.10.10.60">
    <property type="entry name" value="Homeodomain-like"/>
    <property type="match status" value="1"/>
</dbReference>
<dbReference type="PANTHER" id="PTHR47506:SF7">
    <property type="entry name" value="TRANSCRIPTIONAL REGULATORY PROTEIN"/>
    <property type="match status" value="1"/>
</dbReference>
<evidence type="ECO:0000256" key="1">
    <source>
        <dbReference type="ARBA" id="ARBA00023015"/>
    </source>
</evidence>
<comment type="caution">
    <text evidence="6">The sequence shown here is derived from an EMBL/GenBank/DDBJ whole genome shotgun (WGS) entry which is preliminary data.</text>
</comment>
<evidence type="ECO:0000259" key="5">
    <source>
        <dbReference type="PROSITE" id="PS50977"/>
    </source>
</evidence>
<dbReference type="InterPro" id="IPR009057">
    <property type="entry name" value="Homeodomain-like_sf"/>
</dbReference>
<keyword evidence="2 4" id="KW-0238">DNA-binding</keyword>
<proteinExistence type="predicted"/>
<evidence type="ECO:0000256" key="4">
    <source>
        <dbReference type="PROSITE-ProRule" id="PRU00335"/>
    </source>
</evidence>
<feature type="DNA-binding region" description="H-T-H motif" evidence="4">
    <location>
        <begin position="32"/>
        <end position="51"/>
    </location>
</feature>
<organism evidence="6 7">
    <name type="scientific">Acidovorax benzenivorans</name>
    <dbReference type="NCBI Taxonomy" id="2987520"/>
    <lineage>
        <taxon>Bacteria</taxon>
        <taxon>Pseudomonadati</taxon>
        <taxon>Pseudomonadota</taxon>
        <taxon>Betaproteobacteria</taxon>
        <taxon>Burkholderiales</taxon>
        <taxon>Comamonadaceae</taxon>
        <taxon>Acidovorax</taxon>
    </lineage>
</organism>
<feature type="domain" description="HTH tetR-type" evidence="5">
    <location>
        <begin position="9"/>
        <end position="69"/>
    </location>
</feature>
<dbReference type="Proteomes" id="UP001148932">
    <property type="component" value="Unassembled WGS sequence"/>
</dbReference>
<reference evidence="6" key="1">
    <citation type="submission" date="2022-10" db="EMBL/GenBank/DDBJ databases">
        <title>Description of microaerobic benzene degrading bacteria.</title>
        <authorList>
            <person name="Bedics A."/>
            <person name="Tancsics A."/>
            <person name="Banerjee S."/>
        </authorList>
    </citation>
    <scope>NUCLEOTIDE SEQUENCE</scope>
    <source>
        <strain evidence="6">D2M1</strain>
    </source>
</reference>
<keyword evidence="1" id="KW-0805">Transcription regulation</keyword>
<dbReference type="RefSeq" id="WP_274110083.1">
    <property type="nucleotide sequence ID" value="NZ_JAPCKI010000005.1"/>
</dbReference>
<evidence type="ECO:0000313" key="7">
    <source>
        <dbReference type="Proteomes" id="UP001148932"/>
    </source>
</evidence>
<dbReference type="EMBL" id="JAPCKI010000005">
    <property type="protein sequence ID" value="MDD2177904.1"/>
    <property type="molecule type" value="Genomic_DNA"/>
</dbReference>
<dbReference type="PROSITE" id="PS50977">
    <property type="entry name" value="HTH_TETR_2"/>
    <property type="match status" value="1"/>
</dbReference>
<protein>
    <submittedName>
        <fullName evidence="6">TetR/AcrR family transcriptional regulator</fullName>
    </submittedName>
</protein>
<dbReference type="InterPro" id="IPR001647">
    <property type="entry name" value="HTH_TetR"/>
</dbReference>
<dbReference type="PRINTS" id="PR00455">
    <property type="entry name" value="HTHTETR"/>
</dbReference>
<gene>
    <name evidence="6" type="ORF">OIN59_10700</name>
</gene>
<dbReference type="PANTHER" id="PTHR47506">
    <property type="entry name" value="TRANSCRIPTIONAL REGULATORY PROTEIN"/>
    <property type="match status" value="1"/>
</dbReference>
<sequence length="202" mass="21264">MKVSKAQAAENRQGILDAAARLYRERGLTGVGVADITRDAGLTHGGLYRHFASKDALVQEACTRAFDWSIPVLDGAQPHATVSDRIERYLSPEHRDAPGSGCPVAALAVDAARAGGELSEVFAQGIERNIQRFAQLLADSATDAGGATISPQDRARAIHVLATMVGGLVLARATAAAQPALSDELLTTLQAQLIGLLDEETR</sequence>
<name>A0ABT5RW22_9BURK</name>
<dbReference type="SUPFAM" id="SSF46689">
    <property type="entry name" value="Homeodomain-like"/>
    <property type="match status" value="1"/>
</dbReference>
<accession>A0ABT5RW22</accession>
<evidence type="ECO:0000313" key="6">
    <source>
        <dbReference type="EMBL" id="MDD2177904.1"/>
    </source>
</evidence>
<dbReference type="SUPFAM" id="SSF48498">
    <property type="entry name" value="Tetracyclin repressor-like, C-terminal domain"/>
    <property type="match status" value="1"/>
</dbReference>
<dbReference type="InterPro" id="IPR036271">
    <property type="entry name" value="Tet_transcr_reg_TetR-rel_C_sf"/>
</dbReference>
<keyword evidence="7" id="KW-1185">Reference proteome</keyword>
<evidence type="ECO:0000256" key="3">
    <source>
        <dbReference type="ARBA" id="ARBA00023163"/>
    </source>
</evidence>
<dbReference type="Gene3D" id="1.10.357.10">
    <property type="entry name" value="Tetracycline Repressor, domain 2"/>
    <property type="match status" value="1"/>
</dbReference>
<dbReference type="Pfam" id="PF00440">
    <property type="entry name" value="TetR_N"/>
    <property type="match status" value="1"/>
</dbReference>
<keyword evidence="3" id="KW-0804">Transcription</keyword>
<evidence type="ECO:0000256" key="2">
    <source>
        <dbReference type="ARBA" id="ARBA00023125"/>
    </source>
</evidence>